<feature type="non-terminal residue" evidence="4">
    <location>
        <position position="1"/>
    </location>
</feature>
<dbReference type="InterPro" id="IPR002347">
    <property type="entry name" value="SDR_fam"/>
</dbReference>
<dbReference type="PANTHER" id="PTHR24320">
    <property type="entry name" value="RETINOL DEHYDROGENASE"/>
    <property type="match status" value="1"/>
</dbReference>
<evidence type="ECO:0000313" key="5">
    <source>
        <dbReference type="Proteomes" id="UP000258309"/>
    </source>
</evidence>
<evidence type="ECO:0000256" key="2">
    <source>
        <dbReference type="ARBA" id="ARBA00022857"/>
    </source>
</evidence>
<dbReference type="Pfam" id="PF00106">
    <property type="entry name" value="adh_short"/>
    <property type="match status" value="1"/>
</dbReference>
<keyword evidence="2" id="KW-0521">NADP</keyword>
<dbReference type="EMBL" id="NCSJ02000238">
    <property type="protein sequence ID" value="RFU26830.1"/>
    <property type="molecule type" value="Genomic_DNA"/>
</dbReference>
<proteinExistence type="inferred from homology"/>
<evidence type="ECO:0000313" key="4">
    <source>
        <dbReference type="EMBL" id="RFU26830.1"/>
    </source>
</evidence>
<evidence type="ECO:0000256" key="3">
    <source>
        <dbReference type="ARBA" id="ARBA00023002"/>
    </source>
</evidence>
<evidence type="ECO:0000256" key="1">
    <source>
        <dbReference type="ARBA" id="ARBA00006484"/>
    </source>
</evidence>
<dbReference type="GO" id="GO:0016491">
    <property type="term" value="F:oxidoreductase activity"/>
    <property type="evidence" value="ECO:0007669"/>
    <property type="project" value="UniProtKB-KW"/>
</dbReference>
<dbReference type="AlphaFoldDB" id="A0A3E2H096"/>
<keyword evidence="5" id="KW-1185">Reference proteome</keyword>
<dbReference type="OMA" id="YTEDLMI"/>
<dbReference type="SUPFAM" id="SSF51735">
    <property type="entry name" value="NAD(P)-binding Rossmann-fold domains"/>
    <property type="match status" value="1"/>
</dbReference>
<dbReference type="PANTHER" id="PTHR24320:SF282">
    <property type="entry name" value="WW DOMAIN-CONTAINING OXIDOREDUCTASE"/>
    <property type="match status" value="1"/>
</dbReference>
<sequence length="349" mass="38391">MAFHPDQLPDLTGKVYIVTGGNAGIGYYTVMNLAKHNAHVYMCARSTTKGNTAIENIKKEYPAARLSLLEMDHMSLASVVTAAKTILSKEPELHGLVNNAGIMDTPFEISKDGFEAQWQTNHLAHWVFTAHLLPLLLQTSKKYPAGTIRVVSITSGGHWFAPKEGIKFDDTSLPKRSGGVRYGQSKLANILHAKIINQRYGPSSESAKNCKGQIWTAAIHPGLVERLNSTILSSIFNMPRFRRNKLMCWPSSQLASQAVGVVSKNLLPVLRKFGGYIDGYRGSFTSVYCVASPDMKPEYSGVYFERIAKANGSSSGKSKNMELAAKLDRYTEDLMIKGGWAPDNYLKGV</sequence>
<dbReference type="OrthoDB" id="191139at2759"/>
<dbReference type="InterPro" id="IPR036291">
    <property type="entry name" value="NAD(P)-bd_dom_sf"/>
</dbReference>
<keyword evidence="3" id="KW-0560">Oxidoreductase</keyword>
<comment type="similarity">
    <text evidence="1">Belongs to the short-chain dehydrogenases/reductases (SDR) family.</text>
</comment>
<feature type="non-terminal residue" evidence="4">
    <location>
        <position position="349"/>
    </location>
</feature>
<comment type="caution">
    <text evidence="4">The sequence shown here is derived from an EMBL/GenBank/DDBJ whole genome shotgun (WGS) entry which is preliminary data.</text>
</comment>
<dbReference type="Gene3D" id="3.40.50.720">
    <property type="entry name" value="NAD(P)-binding Rossmann-like Domain"/>
    <property type="match status" value="1"/>
</dbReference>
<dbReference type="STRING" id="5539.A0A3E2H096"/>
<protein>
    <submittedName>
        <fullName evidence="4">Uncharacterized protein</fullName>
    </submittedName>
</protein>
<organism evidence="4 5">
    <name type="scientific">Scytalidium lignicola</name>
    <name type="common">Hyphomycete</name>
    <dbReference type="NCBI Taxonomy" id="5539"/>
    <lineage>
        <taxon>Eukaryota</taxon>
        <taxon>Fungi</taxon>
        <taxon>Dikarya</taxon>
        <taxon>Ascomycota</taxon>
        <taxon>Pezizomycotina</taxon>
        <taxon>Leotiomycetes</taxon>
        <taxon>Leotiomycetes incertae sedis</taxon>
        <taxon>Scytalidium</taxon>
    </lineage>
</organism>
<name>A0A3E2H096_SCYLI</name>
<accession>A0A3E2H096</accession>
<reference evidence="4 5" key="1">
    <citation type="submission" date="2018-05" db="EMBL/GenBank/DDBJ databases">
        <title>Draft genome sequence of Scytalidium lignicola DSM 105466, a ubiquitous saprotrophic fungus.</title>
        <authorList>
            <person name="Buettner E."/>
            <person name="Gebauer A.M."/>
            <person name="Hofrichter M."/>
            <person name="Liers C."/>
            <person name="Kellner H."/>
        </authorList>
    </citation>
    <scope>NUCLEOTIDE SEQUENCE [LARGE SCALE GENOMIC DNA]</scope>
    <source>
        <strain evidence="4 5">DSM 105466</strain>
    </source>
</reference>
<dbReference type="Proteomes" id="UP000258309">
    <property type="component" value="Unassembled WGS sequence"/>
</dbReference>
<gene>
    <name evidence="4" type="ORF">B7463_g9510</name>
</gene>